<evidence type="ECO:0000256" key="2">
    <source>
        <dbReference type="SAM" id="Phobius"/>
    </source>
</evidence>
<evidence type="ECO:0000313" key="4">
    <source>
        <dbReference type="EMBL" id="CAL6069625.1"/>
    </source>
</evidence>
<dbReference type="AlphaFoldDB" id="A0AA86R4S6"/>
<evidence type="ECO:0000313" key="3">
    <source>
        <dbReference type="EMBL" id="CAI9967086.1"/>
    </source>
</evidence>
<proteinExistence type="predicted"/>
<evidence type="ECO:0000313" key="5">
    <source>
        <dbReference type="Proteomes" id="UP001642409"/>
    </source>
</evidence>
<dbReference type="Proteomes" id="UP001642409">
    <property type="component" value="Unassembled WGS sequence"/>
</dbReference>
<gene>
    <name evidence="4" type="ORF">HINF_LOCUS54065</name>
    <name evidence="3" type="ORF">HINF_LOCUS54731</name>
</gene>
<reference evidence="4 5" key="2">
    <citation type="submission" date="2024-07" db="EMBL/GenBank/DDBJ databases">
        <authorList>
            <person name="Akdeniz Z."/>
        </authorList>
    </citation>
    <scope>NUCLEOTIDE SEQUENCE [LARGE SCALE GENOMIC DNA]</scope>
</reference>
<keyword evidence="2" id="KW-1133">Transmembrane helix</keyword>
<accession>A0AA86R4S6</accession>
<sequence length="1077" mass="116456">MQFQVLTGALLCITCNLEVQKCNFVFIASGQQISGMIIEPRESFKIQQSFIQFRISSTNSSGLTNVVNESSVIYIISQCKLAGSNLVQSSNNGYIASTIFVHISLNITQFDVCVDSTTRFGQNSVSISTMGSEIIQCDICELQFVVYGLCAEELKYSETVNGMYQCVYPFEYVDNQCICSTGYLLNKTKCVNVVESLNIMNNLIRNCSNDQIKLLEQKVDKIENSLNILDQSILSNVSEVANRIISNFSKSDLNLFMNTSVLDERIYQNISSVKNEILMKYITTDTNLQTNTTVLDWRIFNNVSQLQNTMNNFTQYYNDSLLNLTQIIEKQQNIIDNLTKYINCSSNSGYSMVNGSCIQVSCSISGQQSINGICQCVNINSIVQAGLCVCPTNSQVLGIACVCSISGQIMQNEQCVCSTVGAFVENNVCTCGVNSFNMSNTCRCPSGASLVNGVCTCTNVNAYISGDKCVCPTNSSLVGNTCTCNQIIDQIMSNGVCQCLTNGAFVNNGACTCGVNALNISNICTCPINSSLVSNICTCDKILGQSIINGQCVCPFGQSIINDSCKQIYQSINITSFECSLEVFSQSFDIQSITNQISSSSNFSAGYVFSTATAVQNSFIDISDNVYSTTVYPLFQSQSTFTNLKIQFGTQSLNSGSLIMSSSSVSINQMNIISRPGKQLKVNSAQQLNVLTSSSSSANITNLLVNLTFAISSGNITLINSINGIFNIFGYQVLGSYITTGTIAMIGINLNSASVNVKQVNFKPNTFNVGNCSSYLFGNAVTTSNILINNFVVVLGNISNFLLLGSISTTSKDINYYQFGGIIAIINSDCVISANNLILDSFQKFSTSYVSFSGFLVGYNRNSGSITISNLCLQQNMTSASLQFNWFGLIGANNGNTSIQNVSVALAVQEAQFYYFGIIGVQQDNSLYAEVINLITSVSVSSDHGYRVGSLFGAEFAKNCSVQNSSVVGGNFSTGSTSDVGGFIGYQYLNTTIMNSSIQKANISGYSYIGGFIGSCPSILYLINSKIQFVRISASNIFGIVCYYGTIYFTSSSSSQIYVNGVLKSNCAVLSNQQTGC</sequence>
<feature type="coiled-coil region" evidence="1">
    <location>
        <begin position="205"/>
        <end position="232"/>
    </location>
</feature>
<keyword evidence="2" id="KW-0812">Transmembrane</keyword>
<dbReference type="EMBL" id="CAXDID020000279">
    <property type="protein sequence ID" value="CAL6069625.1"/>
    <property type="molecule type" value="Genomic_DNA"/>
</dbReference>
<comment type="caution">
    <text evidence="3">The sequence shown here is derived from an EMBL/GenBank/DDBJ whole genome shotgun (WGS) entry which is preliminary data.</text>
</comment>
<keyword evidence="5" id="KW-1185">Reference proteome</keyword>
<evidence type="ECO:0000256" key="1">
    <source>
        <dbReference type="SAM" id="Coils"/>
    </source>
</evidence>
<name>A0AA86R4S6_9EUKA</name>
<protein>
    <submittedName>
        <fullName evidence="3">Uncharacterized protein</fullName>
    </submittedName>
</protein>
<keyword evidence="2" id="KW-0472">Membrane</keyword>
<dbReference type="EMBL" id="CATOUU010001012">
    <property type="protein sequence ID" value="CAI9967086.1"/>
    <property type="molecule type" value="Genomic_DNA"/>
</dbReference>
<keyword evidence="1" id="KW-0175">Coiled coil</keyword>
<organism evidence="3">
    <name type="scientific">Hexamita inflata</name>
    <dbReference type="NCBI Taxonomy" id="28002"/>
    <lineage>
        <taxon>Eukaryota</taxon>
        <taxon>Metamonada</taxon>
        <taxon>Diplomonadida</taxon>
        <taxon>Hexamitidae</taxon>
        <taxon>Hexamitinae</taxon>
        <taxon>Hexamita</taxon>
    </lineage>
</organism>
<reference evidence="3" key="1">
    <citation type="submission" date="2023-06" db="EMBL/GenBank/DDBJ databases">
        <authorList>
            <person name="Kurt Z."/>
        </authorList>
    </citation>
    <scope>NUCLEOTIDE SEQUENCE</scope>
</reference>
<feature type="transmembrane region" description="Helical" evidence="2">
    <location>
        <begin position="1005"/>
        <end position="1023"/>
    </location>
</feature>